<keyword evidence="6 8" id="KW-1133">Transmembrane helix</keyword>
<dbReference type="EMBL" id="JBBNOP010000001">
    <property type="protein sequence ID" value="MEQ3361585.1"/>
    <property type="molecule type" value="Genomic_DNA"/>
</dbReference>
<dbReference type="InterPro" id="IPR000515">
    <property type="entry name" value="MetI-like"/>
</dbReference>
<dbReference type="PROSITE" id="PS50928">
    <property type="entry name" value="ABC_TM1"/>
    <property type="match status" value="1"/>
</dbReference>
<dbReference type="Proteomes" id="UP001487305">
    <property type="component" value="Unassembled WGS sequence"/>
</dbReference>
<evidence type="ECO:0000256" key="2">
    <source>
        <dbReference type="ARBA" id="ARBA00022448"/>
    </source>
</evidence>
<keyword evidence="3" id="KW-1003">Cell membrane</keyword>
<dbReference type="PANTHER" id="PTHR30614">
    <property type="entry name" value="MEMBRANE COMPONENT OF AMINO ACID ABC TRANSPORTER"/>
    <property type="match status" value="1"/>
</dbReference>
<keyword evidence="4 8" id="KW-0812">Transmembrane</keyword>
<feature type="transmembrane region" description="Helical" evidence="8">
    <location>
        <begin position="184"/>
        <end position="205"/>
    </location>
</feature>
<gene>
    <name evidence="10" type="ORF">AAA083_01200</name>
</gene>
<keyword evidence="5" id="KW-0029">Amino-acid transport</keyword>
<name>A0ABV1J930_9ACTN</name>
<dbReference type="CDD" id="cd06261">
    <property type="entry name" value="TM_PBP2"/>
    <property type="match status" value="1"/>
</dbReference>
<evidence type="ECO:0000256" key="6">
    <source>
        <dbReference type="ARBA" id="ARBA00022989"/>
    </source>
</evidence>
<accession>A0ABV1J930</accession>
<feature type="transmembrane region" description="Helical" evidence="8">
    <location>
        <begin position="20"/>
        <end position="38"/>
    </location>
</feature>
<dbReference type="Gene3D" id="1.10.3720.10">
    <property type="entry name" value="MetI-like"/>
    <property type="match status" value="1"/>
</dbReference>
<evidence type="ECO:0000256" key="4">
    <source>
        <dbReference type="ARBA" id="ARBA00022692"/>
    </source>
</evidence>
<keyword evidence="11" id="KW-1185">Reference proteome</keyword>
<dbReference type="InterPro" id="IPR010065">
    <property type="entry name" value="AA_ABC_transptr_permease_3TM"/>
</dbReference>
<evidence type="ECO:0000256" key="7">
    <source>
        <dbReference type="ARBA" id="ARBA00023136"/>
    </source>
</evidence>
<comment type="caution">
    <text evidence="10">The sequence shown here is derived from an EMBL/GenBank/DDBJ whole genome shotgun (WGS) entry which is preliminary data.</text>
</comment>
<evidence type="ECO:0000256" key="8">
    <source>
        <dbReference type="RuleBase" id="RU363032"/>
    </source>
</evidence>
<feature type="transmembrane region" description="Helical" evidence="8">
    <location>
        <begin position="59"/>
        <end position="79"/>
    </location>
</feature>
<keyword evidence="2 8" id="KW-0813">Transport</keyword>
<sequence>MEFGTMMEILLSGLLFTAQIFFTTLIGSLPLGVIIAFGRMSKIKPIAWITRIYISIMRGTPLMLQLMALMFGPYYLFGLQMGQDWKYIACSIGFIINYAAYFAEIYRSGIQSIPRGQYEAASVLGYSKTQTFMKIVLPQVIKRILPAMGNEIITLVKDTSLAFVLGVMEMFSQAKALAASQVSMIPYLIAGVIYWVLNFIVEMILTRIEKKLNYYHD</sequence>
<dbReference type="SUPFAM" id="SSF161098">
    <property type="entry name" value="MetI-like"/>
    <property type="match status" value="1"/>
</dbReference>
<evidence type="ECO:0000256" key="1">
    <source>
        <dbReference type="ARBA" id="ARBA00004651"/>
    </source>
</evidence>
<comment type="similarity">
    <text evidence="8">Belongs to the binding-protein-dependent transport system permease family.</text>
</comment>
<evidence type="ECO:0000313" key="10">
    <source>
        <dbReference type="EMBL" id="MEQ3361585.1"/>
    </source>
</evidence>
<proteinExistence type="inferred from homology"/>
<organism evidence="10 11">
    <name type="scientific">Raoultibacter massiliensis</name>
    <dbReference type="NCBI Taxonomy" id="1852371"/>
    <lineage>
        <taxon>Bacteria</taxon>
        <taxon>Bacillati</taxon>
        <taxon>Actinomycetota</taxon>
        <taxon>Coriobacteriia</taxon>
        <taxon>Eggerthellales</taxon>
        <taxon>Eggerthellaceae</taxon>
        <taxon>Raoultibacter</taxon>
    </lineage>
</organism>
<dbReference type="NCBIfam" id="TIGR01726">
    <property type="entry name" value="HEQRo_perm_3TM"/>
    <property type="match status" value="1"/>
</dbReference>
<keyword evidence="7 8" id="KW-0472">Membrane</keyword>
<feature type="domain" description="ABC transmembrane type-1" evidence="9">
    <location>
        <begin position="14"/>
        <end position="205"/>
    </location>
</feature>
<dbReference type="PANTHER" id="PTHR30614:SF0">
    <property type="entry name" value="L-CYSTINE TRANSPORT SYSTEM PERMEASE PROTEIN TCYL"/>
    <property type="match status" value="1"/>
</dbReference>
<protein>
    <submittedName>
        <fullName evidence="10">Amino acid ABC transporter permease</fullName>
    </submittedName>
</protein>
<comment type="subcellular location">
    <subcellularLocation>
        <location evidence="1 8">Cell membrane</location>
        <topology evidence="1 8">Multi-pass membrane protein</topology>
    </subcellularLocation>
</comment>
<reference evidence="10 11" key="1">
    <citation type="submission" date="2024-04" db="EMBL/GenBank/DDBJ databases">
        <title>Human intestinal bacterial collection.</title>
        <authorList>
            <person name="Pauvert C."/>
            <person name="Hitch T.C.A."/>
            <person name="Clavel T."/>
        </authorList>
    </citation>
    <scope>NUCLEOTIDE SEQUENCE [LARGE SCALE GENOMIC DNA]</scope>
    <source>
        <strain evidence="10 11">CLA-KB-H42</strain>
    </source>
</reference>
<evidence type="ECO:0000256" key="5">
    <source>
        <dbReference type="ARBA" id="ARBA00022970"/>
    </source>
</evidence>
<dbReference type="InterPro" id="IPR035906">
    <property type="entry name" value="MetI-like_sf"/>
</dbReference>
<dbReference type="InterPro" id="IPR043429">
    <property type="entry name" value="ArtM/GltK/GlnP/TcyL/YhdX-like"/>
</dbReference>
<dbReference type="RefSeq" id="WP_102375486.1">
    <property type="nucleotide sequence ID" value="NZ_JBBNOP010000001.1"/>
</dbReference>
<evidence type="ECO:0000259" key="9">
    <source>
        <dbReference type="PROSITE" id="PS50928"/>
    </source>
</evidence>
<feature type="transmembrane region" description="Helical" evidence="8">
    <location>
        <begin position="85"/>
        <end position="103"/>
    </location>
</feature>
<evidence type="ECO:0000313" key="11">
    <source>
        <dbReference type="Proteomes" id="UP001487305"/>
    </source>
</evidence>
<evidence type="ECO:0000256" key="3">
    <source>
        <dbReference type="ARBA" id="ARBA00022475"/>
    </source>
</evidence>
<dbReference type="Pfam" id="PF00528">
    <property type="entry name" value="BPD_transp_1"/>
    <property type="match status" value="1"/>
</dbReference>